<reference evidence="2 3" key="1">
    <citation type="submission" date="2019-09" db="EMBL/GenBank/DDBJ databases">
        <title>Genomes of family Cryomorphaceae.</title>
        <authorList>
            <person name="Bowman J.P."/>
        </authorList>
    </citation>
    <scope>NUCLEOTIDE SEQUENCE [LARGE SCALE GENOMIC DNA]</scope>
    <source>
        <strain evidence="2 3">LMG 25704</strain>
    </source>
</reference>
<keyword evidence="3" id="KW-1185">Reference proteome</keyword>
<gene>
    <name evidence="2" type="ORF">F8C67_00350</name>
</gene>
<feature type="domain" description="DinB-like" evidence="1">
    <location>
        <begin position="50"/>
        <end position="164"/>
    </location>
</feature>
<comment type="caution">
    <text evidence="2">The sequence shown here is derived from an EMBL/GenBank/DDBJ whole genome shotgun (WGS) entry which is preliminary data.</text>
</comment>
<protein>
    <submittedName>
        <fullName evidence="2">DinB family protein</fullName>
    </submittedName>
</protein>
<proteinExistence type="predicted"/>
<dbReference type="OrthoDB" id="9793216at2"/>
<evidence type="ECO:0000313" key="3">
    <source>
        <dbReference type="Proteomes" id="UP000468650"/>
    </source>
</evidence>
<dbReference type="RefSeq" id="WP_151665794.1">
    <property type="nucleotide sequence ID" value="NZ_WBVO01000001.1"/>
</dbReference>
<evidence type="ECO:0000313" key="2">
    <source>
        <dbReference type="EMBL" id="KAB2814213.1"/>
    </source>
</evidence>
<name>A0A6N6RIN8_9FLAO</name>
<dbReference type="SUPFAM" id="SSF109854">
    <property type="entry name" value="DinB/YfiT-like putative metalloenzymes"/>
    <property type="match status" value="1"/>
</dbReference>
<dbReference type="InterPro" id="IPR034660">
    <property type="entry name" value="DinB/YfiT-like"/>
</dbReference>
<dbReference type="InterPro" id="IPR024775">
    <property type="entry name" value="DinB-like"/>
</dbReference>
<accession>A0A6N6RIN8</accession>
<dbReference type="Gene3D" id="1.20.120.450">
    <property type="entry name" value="dinb family like domain"/>
    <property type="match status" value="1"/>
</dbReference>
<sequence>MKPKADEYADFYKNYIELVPEVDFRHALVDTGAELVKMFRHHETNVAISDYRYAEGKWSVAQVLLHLIDSENVFVNRALWAARGAVDELPGFDHNAWVVNNPPVDETVSDIIQWFRIQRQNTVLFFDHVNEEKLTNRVVANNAEFTVRSLAFIIAGHTRHHANILRERYLNAQ</sequence>
<dbReference type="EMBL" id="WBVO01000001">
    <property type="protein sequence ID" value="KAB2814213.1"/>
    <property type="molecule type" value="Genomic_DNA"/>
</dbReference>
<organism evidence="2 3">
    <name type="scientific">Phaeocystidibacter luteus</name>
    <dbReference type="NCBI Taxonomy" id="911197"/>
    <lineage>
        <taxon>Bacteria</taxon>
        <taxon>Pseudomonadati</taxon>
        <taxon>Bacteroidota</taxon>
        <taxon>Flavobacteriia</taxon>
        <taxon>Flavobacteriales</taxon>
        <taxon>Phaeocystidibacteraceae</taxon>
        <taxon>Phaeocystidibacter</taxon>
    </lineage>
</organism>
<evidence type="ECO:0000259" key="1">
    <source>
        <dbReference type="Pfam" id="PF12867"/>
    </source>
</evidence>
<dbReference type="Proteomes" id="UP000468650">
    <property type="component" value="Unassembled WGS sequence"/>
</dbReference>
<dbReference type="Pfam" id="PF12867">
    <property type="entry name" value="DinB_2"/>
    <property type="match status" value="1"/>
</dbReference>
<dbReference type="AlphaFoldDB" id="A0A6N6RIN8"/>